<feature type="compositionally biased region" description="Basic and acidic residues" evidence="8">
    <location>
        <begin position="212"/>
        <end position="222"/>
    </location>
</feature>
<comment type="subcellular location">
    <subcellularLocation>
        <location evidence="1 6 7">Nucleus</location>
    </subcellularLocation>
</comment>
<evidence type="ECO:0000256" key="2">
    <source>
        <dbReference type="ARBA" id="ARBA00022473"/>
    </source>
</evidence>
<evidence type="ECO:0000256" key="8">
    <source>
        <dbReference type="SAM" id="MobiDB-lite"/>
    </source>
</evidence>
<feature type="compositionally biased region" description="Polar residues" evidence="8">
    <location>
        <begin position="410"/>
        <end position="442"/>
    </location>
</feature>
<evidence type="ECO:0000313" key="10">
    <source>
        <dbReference type="EnsemblMetazoa" id="SMAR004160-PA"/>
    </source>
</evidence>
<dbReference type="eggNOG" id="KOG0489">
    <property type="taxonomic scope" value="Eukaryota"/>
</dbReference>
<feature type="compositionally biased region" description="Polar residues" evidence="8">
    <location>
        <begin position="386"/>
        <end position="403"/>
    </location>
</feature>
<proteinExistence type="predicted"/>
<feature type="domain" description="Homeobox" evidence="9">
    <location>
        <begin position="109"/>
        <end position="169"/>
    </location>
</feature>
<dbReference type="InterPro" id="IPR020479">
    <property type="entry name" value="HD_metazoa"/>
</dbReference>
<evidence type="ECO:0000256" key="4">
    <source>
        <dbReference type="ARBA" id="ARBA00023155"/>
    </source>
</evidence>
<dbReference type="GO" id="GO:0000981">
    <property type="term" value="F:DNA-binding transcription factor activity, RNA polymerase II-specific"/>
    <property type="evidence" value="ECO:0007669"/>
    <property type="project" value="InterPro"/>
</dbReference>
<evidence type="ECO:0000256" key="3">
    <source>
        <dbReference type="ARBA" id="ARBA00023125"/>
    </source>
</evidence>
<name>T1ISS6_STRMM</name>
<feature type="compositionally biased region" description="Polar residues" evidence="8">
    <location>
        <begin position="453"/>
        <end position="492"/>
    </location>
</feature>
<evidence type="ECO:0000256" key="6">
    <source>
        <dbReference type="PROSITE-ProRule" id="PRU00108"/>
    </source>
</evidence>
<dbReference type="AlphaFoldDB" id="T1ISS6"/>
<dbReference type="InterPro" id="IPR001827">
    <property type="entry name" value="Homeobox_Antennapedia_CS"/>
</dbReference>
<keyword evidence="5 6" id="KW-0539">Nucleus</keyword>
<dbReference type="GO" id="GO:0000978">
    <property type="term" value="F:RNA polymerase II cis-regulatory region sequence-specific DNA binding"/>
    <property type="evidence" value="ECO:0007669"/>
    <property type="project" value="TreeGrafter"/>
</dbReference>
<dbReference type="SMART" id="SM00389">
    <property type="entry name" value="HOX"/>
    <property type="match status" value="1"/>
</dbReference>
<dbReference type="SUPFAM" id="SSF46689">
    <property type="entry name" value="Homeodomain-like"/>
    <property type="match status" value="1"/>
</dbReference>
<feature type="compositionally biased region" description="Gly residues" evidence="8">
    <location>
        <begin position="181"/>
        <end position="193"/>
    </location>
</feature>
<keyword evidence="11" id="KW-1185">Reference proteome</keyword>
<organism evidence="10 11">
    <name type="scientific">Strigamia maritima</name>
    <name type="common">European centipede</name>
    <name type="synonym">Geophilus maritimus</name>
    <dbReference type="NCBI Taxonomy" id="126957"/>
    <lineage>
        <taxon>Eukaryota</taxon>
        <taxon>Metazoa</taxon>
        <taxon>Ecdysozoa</taxon>
        <taxon>Arthropoda</taxon>
        <taxon>Myriapoda</taxon>
        <taxon>Chilopoda</taxon>
        <taxon>Pleurostigmophora</taxon>
        <taxon>Geophilomorpha</taxon>
        <taxon>Linotaeniidae</taxon>
        <taxon>Strigamia</taxon>
    </lineage>
</organism>
<dbReference type="EnsemblMetazoa" id="SMAR004160-RA">
    <property type="protein sequence ID" value="SMAR004160-PA"/>
    <property type="gene ID" value="SMAR004160"/>
</dbReference>
<feature type="region of interest" description="Disordered" evidence="8">
    <location>
        <begin position="30"/>
        <end position="70"/>
    </location>
</feature>
<dbReference type="Proteomes" id="UP000014500">
    <property type="component" value="Unassembled WGS sequence"/>
</dbReference>
<dbReference type="PROSITE" id="PS50071">
    <property type="entry name" value="HOMEOBOX_2"/>
    <property type="match status" value="1"/>
</dbReference>
<protein>
    <recommendedName>
        <fullName evidence="9">Homeobox domain-containing protein</fullName>
    </recommendedName>
</protein>
<dbReference type="PANTHER" id="PTHR45664">
    <property type="entry name" value="PROTEIN ZERKNUELLT 1-RELATED"/>
    <property type="match status" value="1"/>
</dbReference>
<feature type="compositionally biased region" description="Low complexity" evidence="8">
    <location>
        <begin position="592"/>
        <end position="601"/>
    </location>
</feature>
<evidence type="ECO:0000256" key="5">
    <source>
        <dbReference type="ARBA" id="ARBA00023242"/>
    </source>
</evidence>
<dbReference type="InterPro" id="IPR009057">
    <property type="entry name" value="Homeodomain-like_sf"/>
</dbReference>
<keyword evidence="4 6" id="KW-0371">Homeobox</keyword>
<dbReference type="PROSITE" id="PS00027">
    <property type="entry name" value="HOMEOBOX_1"/>
    <property type="match status" value="1"/>
</dbReference>
<dbReference type="GO" id="GO:0005634">
    <property type="term" value="C:nucleus"/>
    <property type="evidence" value="ECO:0007669"/>
    <property type="project" value="UniProtKB-SubCell"/>
</dbReference>
<accession>T1ISS6</accession>
<evidence type="ECO:0000256" key="7">
    <source>
        <dbReference type="RuleBase" id="RU000682"/>
    </source>
</evidence>
<sequence>MESRCETGFINSQPSMAEFMTSLPHINETFHRGSSITGTGMPPPPMCGPLDEQGQLHTVAGTTPTGPPPPVTKCAAGAAAGMGVPVPEYPWMKEKKTTRKTHQDTQENGMPRRLRTAYTNTQLLELEKEFHFNKYLCRPRRIEIAASLDLTERQVKVWFQNRRMKHKRQTMGKGSDDGVGPTTGGSGGKGVGPGDADDGCSLSGHESSNLKGCRDASVKSDGADTPSSPSSSCDSQSKAEVSELPTLASPPQHKADPGIDIVTGHSSPDKYINGLSPLNHVPPPLDVSVEQKLVCHPPNGLCSPVGNSPPTGPLSNGHNTVFTLPSPASSVGSPGQISRVRIKVTPIQGACSTGPPSKRRKSEFTEPLSSASSHGSPLENGMPSYYTATPTTYQPSTRHSPGTRSYVYPQCSQNMQHEYRQTPHQYPRSSTAGIMNYPSSSPRADHYYPDMHCNSSRGDQGSYTGPLNQHGQQQIRSSPPDNYRTSPGISRQTSSTPVPVSSVPPGQTNTRLNGVYNAPNRLPPISQQSQQARVYAFGNNSNMSNTAQPNTCTPHYNEGYVQTYTTNGYETGYNYGDDTRLMNGEQEHHHQQQQQQQQQQQYVQSNNEHNSIDFAGYAFTSDPIGYQTGPRGYTQTTPDMTPPADQLQTSIMQDQYYSDGNTGSQFATGNVSDYATAPKQNLAPVVNFYEGQGSVGDTPNIPAITPSPEEQFSNGSSEPDVNFTFNFFDQSSQNSHSDFNFLTNLANDFSPEYYQLS</sequence>
<evidence type="ECO:0000256" key="1">
    <source>
        <dbReference type="ARBA" id="ARBA00004123"/>
    </source>
</evidence>
<dbReference type="InterPro" id="IPR017970">
    <property type="entry name" value="Homeobox_CS"/>
</dbReference>
<feature type="region of interest" description="Disordered" evidence="8">
    <location>
        <begin position="693"/>
        <end position="718"/>
    </location>
</feature>
<dbReference type="Gene3D" id="1.10.10.60">
    <property type="entry name" value="Homeodomain-like"/>
    <property type="match status" value="1"/>
</dbReference>
<dbReference type="EMBL" id="JH431446">
    <property type="status" value="NOT_ANNOTATED_CDS"/>
    <property type="molecule type" value="Genomic_DNA"/>
</dbReference>
<dbReference type="PRINTS" id="PR00024">
    <property type="entry name" value="HOMEOBOX"/>
</dbReference>
<feature type="region of interest" description="Disordered" evidence="8">
    <location>
        <begin position="575"/>
        <end position="605"/>
    </location>
</feature>
<dbReference type="InterPro" id="IPR001356">
    <property type="entry name" value="HD"/>
</dbReference>
<dbReference type="Pfam" id="PF00046">
    <property type="entry name" value="Homeodomain"/>
    <property type="match status" value="1"/>
</dbReference>
<feature type="compositionally biased region" description="Basic and acidic residues" evidence="8">
    <location>
        <begin position="577"/>
        <end position="590"/>
    </location>
</feature>
<evidence type="ECO:0000313" key="11">
    <source>
        <dbReference type="Proteomes" id="UP000014500"/>
    </source>
</evidence>
<dbReference type="PROSITE" id="PS00032">
    <property type="entry name" value="ANTENNAPEDIA"/>
    <property type="match status" value="1"/>
</dbReference>
<feature type="compositionally biased region" description="Low complexity" evidence="8">
    <location>
        <begin position="223"/>
        <end position="236"/>
    </location>
</feature>
<feature type="compositionally biased region" description="Low complexity" evidence="8">
    <location>
        <begin position="493"/>
        <end position="505"/>
    </location>
</feature>
<dbReference type="PANTHER" id="PTHR45664:SF2">
    <property type="entry name" value="HOMEOTIC PROTEIN PROBOSCIPEDIA"/>
    <property type="match status" value="1"/>
</dbReference>
<feature type="region of interest" description="Disordered" evidence="8">
    <location>
        <begin position="164"/>
        <end position="259"/>
    </location>
</feature>
<feature type="region of interest" description="Disordered" evidence="8">
    <location>
        <begin position="348"/>
        <end position="509"/>
    </location>
</feature>
<dbReference type="GO" id="GO:0048513">
    <property type="term" value="P:animal organ development"/>
    <property type="evidence" value="ECO:0007669"/>
    <property type="project" value="UniProtKB-ARBA"/>
</dbReference>
<keyword evidence="3 6" id="KW-0238">DNA-binding</keyword>
<feature type="compositionally biased region" description="Polar residues" evidence="8">
    <location>
        <begin position="708"/>
        <end position="718"/>
    </location>
</feature>
<dbReference type="CDD" id="cd00086">
    <property type="entry name" value="homeodomain"/>
    <property type="match status" value="1"/>
</dbReference>
<dbReference type="FunFam" id="1.10.10.60:FF:000176">
    <property type="entry name" value="pancreas/duodenum homeobox protein 1"/>
    <property type="match status" value="1"/>
</dbReference>
<dbReference type="STRING" id="126957.T1ISS6"/>
<keyword evidence="2" id="KW-0217">Developmental protein</keyword>
<evidence type="ECO:0000259" key="9">
    <source>
        <dbReference type="PROSITE" id="PS50071"/>
    </source>
</evidence>
<reference evidence="10" key="2">
    <citation type="submission" date="2015-02" db="UniProtKB">
        <authorList>
            <consortium name="EnsemblMetazoa"/>
        </authorList>
    </citation>
    <scope>IDENTIFICATION</scope>
</reference>
<dbReference type="HOGENOM" id="CLU_368166_0_0_1"/>
<feature type="DNA-binding region" description="Homeobox" evidence="6">
    <location>
        <begin position="111"/>
        <end position="170"/>
    </location>
</feature>
<reference evidence="11" key="1">
    <citation type="submission" date="2011-05" db="EMBL/GenBank/DDBJ databases">
        <authorList>
            <person name="Richards S.R."/>
            <person name="Qu J."/>
            <person name="Jiang H."/>
            <person name="Jhangiani S.N."/>
            <person name="Agravi P."/>
            <person name="Goodspeed R."/>
            <person name="Gross S."/>
            <person name="Mandapat C."/>
            <person name="Jackson L."/>
            <person name="Mathew T."/>
            <person name="Pu L."/>
            <person name="Thornton R."/>
            <person name="Saada N."/>
            <person name="Wilczek-Boney K.B."/>
            <person name="Lee S."/>
            <person name="Kovar C."/>
            <person name="Wu Y."/>
            <person name="Scherer S.E."/>
            <person name="Worley K.C."/>
            <person name="Muzny D.M."/>
            <person name="Gibbs R."/>
        </authorList>
    </citation>
    <scope>NUCLEOTIDE SEQUENCE</scope>
    <source>
        <strain evidence="11">Brora</strain>
    </source>
</reference>
<dbReference type="OMA" id="MESRCET"/>